<dbReference type="Pfam" id="PF01852">
    <property type="entry name" value="START"/>
    <property type="match status" value="2"/>
</dbReference>
<feature type="compositionally biased region" description="Polar residues" evidence="1">
    <location>
        <begin position="248"/>
        <end position="266"/>
    </location>
</feature>
<dbReference type="GO" id="GO:0008289">
    <property type="term" value="F:lipid binding"/>
    <property type="evidence" value="ECO:0007669"/>
    <property type="project" value="InterPro"/>
</dbReference>
<dbReference type="PANTHER" id="PTHR19308">
    <property type="entry name" value="PHOSPHATIDYLCHOLINE TRANSFER PROTEIN"/>
    <property type="match status" value="1"/>
</dbReference>
<dbReference type="SMART" id="SM00234">
    <property type="entry name" value="START"/>
    <property type="match status" value="2"/>
</dbReference>
<feature type="transmembrane region" description="Helical" evidence="2">
    <location>
        <begin position="7"/>
        <end position="26"/>
    </location>
</feature>
<gene>
    <name evidence="4" type="ORF">PMEA_00013038</name>
</gene>
<dbReference type="InterPro" id="IPR051213">
    <property type="entry name" value="START_lipid_transfer"/>
</dbReference>
<dbReference type="InterPro" id="IPR002913">
    <property type="entry name" value="START_lipid-bd_dom"/>
</dbReference>
<dbReference type="PANTHER" id="PTHR19308:SF14">
    <property type="entry name" value="START DOMAIN-CONTAINING PROTEIN"/>
    <property type="match status" value="1"/>
</dbReference>
<proteinExistence type="predicted"/>
<dbReference type="Proteomes" id="UP001159428">
    <property type="component" value="Unassembled WGS sequence"/>
</dbReference>
<feature type="domain" description="START" evidence="3">
    <location>
        <begin position="337"/>
        <end position="504"/>
    </location>
</feature>
<evidence type="ECO:0000256" key="2">
    <source>
        <dbReference type="SAM" id="Phobius"/>
    </source>
</evidence>
<evidence type="ECO:0000259" key="3">
    <source>
        <dbReference type="PROSITE" id="PS50848"/>
    </source>
</evidence>
<protein>
    <recommendedName>
        <fullName evidence="3">START domain-containing protein</fullName>
    </recommendedName>
</protein>
<feature type="region of interest" description="Disordered" evidence="1">
    <location>
        <begin position="577"/>
        <end position="599"/>
    </location>
</feature>
<dbReference type="EMBL" id="CALNXJ010000023">
    <property type="protein sequence ID" value="CAH3128627.1"/>
    <property type="molecule type" value="Genomic_DNA"/>
</dbReference>
<feature type="region of interest" description="Disordered" evidence="1">
    <location>
        <begin position="247"/>
        <end position="266"/>
    </location>
</feature>
<keyword evidence="2" id="KW-1133">Transmembrane helix</keyword>
<reference evidence="4 5" key="1">
    <citation type="submission" date="2022-05" db="EMBL/GenBank/DDBJ databases">
        <authorList>
            <consortium name="Genoscope - CEA"/>
            <person name="William W."/>
        </authorList>
    </citation>
    <scope>NUCLEOTIDE SEQUENCE [LARGE SCALE GENOMIC DNA]</scope>
</reference>
<sequence>MFSLLCLLYLSLISVFVALITYIIFFRKGSIHDKTSAQEKIKFIKKHVPPKASKGWQLKSVDSGLRIWQKDLGGSAPPWMSRIIYACSGIIPASKQEVMKVLKQPFLLLEWDPSVKTVSQVTTGNNQDVVSVSFNCSSFLARAVLQLREMFGGETKAVYSRHWDTDLKTKSEAWFVSSFVEQVIPAEGSLLSCFLVSSMDNGDDEPNESLVSLIVAPVSEHFALIPQLTVSRIAGLQDFFTHYKPDQSHANSVGSEPSNISLSGNDNHVTQLESINQTGVGDLLGGAVDLTDDNKMIKRGKESVVSDSHLPEFLRSESLEGMLQKVMDIYQVTEGTDNWISQGSTKGLDILKRPPMAGERPWDCYKATSVINVPLDYILAYIYELDFRGEWDDMFLKGETVEEIDPITKVNRLEYKPQWPASGRDFCVIAILREIDEGVIAVASEAVEHERCPEKKGIVRAEIITGGFVVKELSSDPPSYVVTYMTRVDLKGNLPARLVNRVLSSQPQALAILRDKLEACYQAEVEVDGLDTSQLRREGAELCTALMKAKSSQQPQPDVEREEKVSLQGWSLLETQDTDSVHSSEMTDRFDPNNISQDSGEMFPITDEQTKLSHVDRHQLDYRTLSNQAAANLLGEVQLASQVEISVSEEMGGQASQGREGEWSYRSIEKDVVILQKTGDKIHSFLGKGMIKAKPPTVYEAVRNHMTRHVYDRMLKKTKLVRQIDDQTKIIYCHHETTQCFVKQSRDSVALIGERVEPERYLIAGTSVDIPELPQKKDIIRMKVHVAGWVIEPMLQNGQLYSMVSYLTQLDFGGPFPAAILNRVGRRQPLCIAYLRDHLEKKERKASTV</sequence>
<evidence type="ECO:0000313" key="4">
    <source>
        <dbReference type="EMBL" id="CAH3128627.1"/>
    </source>
</evidence>
<evidence type="ECO:0000313" key="5">
    <source>
        <dbReference type="Proteomes" id="UP001159428"/>
    </source>
</evidence>
<dbReference type="Gene3D" id="3.30.530.20">
    <property type="match status" value="3"/>
</dbReference>
<feature type="compositionally biased region" description="Basic and acidic residues" evidence="1">
    <location>
        <begin position="579"/>
        <end position="591"/>
    </location>
</feature>
<dbReference type="SUPFAM" id="SSF55961">
    <property type="entry name" value="Bet v1-like"/>
    <property type="match status" value="3"/>
</dbReference>
<dbReference type="AlphaFoldDB" id="A0AAU9WX01"/>
<keyword evidence="5" id="KW-1185">Reference proteome</keyword>
<dbReference type="GO" id="GO:0005737">
    <property type="term" value="C:cytoplasm"/>
    <property type="evidence" value="ECO:0007669"/>
    <property type="project" value="UniProtKB-ARBA"/>
</dbReference>
<accession>A0AAU9WX01</accession>
<dbReference type="InterPro" id="IPR023393">
    <property type="entry name" value="START-like_dom_sf"/>
</dbReference>
<name>A0AAU9WX01_9CNID</name>
<keyword evidence="2" id="KW-0812">Transmembrane</keyword>
<feature type="domain" description="START" evidence="3">
    <location>
        <begin position="663"/>
        <end position="822"/>
    </location>
</feature>
<evidence type="ECO:0000256" key="1">
    <source>
        <dbReference type="SAM" id="MobiDB-lite"/>
    </source>
</evidence>
<organism evidence="4 5">
    <name type="scientific">Pocillopora meandrina</name>
    <dbReference type="NCBI Taxonomy" id="46732"/>
    <lineage>
        <taxon>Eukaryota</taxon>
        <taxon>Metazoa</taxon>
        <taxon>Cnidaria</taxon>
        <taxon>Anthozoa</taxon>
        <taxon>Hexacorallia</taxon>
        <taxon>Scleractinia</taxon>
        <taxon>Astrocoeniina</taxon>
        <taxon>Pocilloporidae</taxon>
        <taxon>Pocillopora</taxon>
    </lineage>
</organism>
<dbReference type="PROSITE" id="PS50848">
    <property type="entry name" value="START"/>
    <property type="match status" value="2"/>
</dbReference>
<dbReference type="CDD" id="cd00177">
    <property type="entry name" value="START"/>
    <property type="match status" value="1"/>
</dbReference>
<comment type="caution">
    <text evidence="4">The sequence shown here is derived from an EMBL/GenBank/DDBJ whole genome shotgun (WGS) entry which is preliminary data.</text>
</comment>
<keyword evidence="2" id="KW-0472">Membrane</keyword>